<sequence>MSSYFYKTRYETIPKSQPSQPTSYLDKEIDGEIQYWQKRVSQTETTSEAARDQINDIFELADVLHDVQEDSLQIAAKLYDDMVMASEGSTPPTMNSIAALSLQLNKLAMMNLAMKNNALKRSTQFLTLKKVRVAEEIEKTVAKKTHVQQILAEKKSHLEVMFAEAQRESESAIAEYRTNKISQVRRQALKLQFKNFKVLKEVTFSRSSHRDLLFHFQPILKMETFLSLGVLSINQFLENLIVLQKNLSELFNTRLPYLAELAIYLPSSDFFDSIKHKENQMIGIDEKDFDDPPDPIERRVSVEPTADENGNIERIIKLGAEIKLPLSSKTINSQRRASLKRTPEPTSDIPVFKERSISPSKTSGKSSSSKRFIIIPHRILNKPFKKVTIPEFLKFVLVVAKIVANFQFFFYSMTLERQTEEDDSVCSFEAILEKVYGLDKLFESKLSQLETDERNVIAETSPTDSEEENLDVVELKKLSDKVYKQLIKTGPRSKKSGINPPSILMDMNLSDLIANQAKMQLDDWDVVSKMF</sequence>
<gene>
    <name evidence="2" type="ORF">PICST_33019</name>
</gene>
<dbReference type="HOGENOM" id="CLU_512992_0_0_1"/>
<feature type="region of interest" description="Disordered" evidence="1">
    <location>
        <begin position="333"/>
        <end position="367"/>
    </location>
</feature>
<accession>A3LY22</accession>
<dbReference type="KEGG" id="pic:PICST_33019"/>
<organism evidence="2 3">
    <name type="scientific">Scheffersomyces stipitis (strain ATCC 58785 / CBS 6054 / NBRC 10063 / NRRL Y-11545)</name>
    <name type="common">Yeast</name>
    <name type="synonym">Pichia stipitis</name>
    <dbReference type="NCBI Taxonomy" id="322104"/>
    <lineage>
        <taxon>Eukaryota</taxon>
        <taxon>Fungi</taxon>
        <taxon>Dikarya</taxon>
        <taxon>Ascomycota</taxon>
        <taxon>Saccharomycotina</taxon>
        <taxon>Pichiomycetes</taxon>
        <taxon>Debaryomycetaceae</taxon>
        <taxon>Scheffersomyces</taxon>
    </lineage>
</organism>
<dbReference type="RefSeq" id="XP_001385932.2">
    <property type="nucleotide sequence ID" value="XM_001385895.1"/>
</dbReference>
<evidence type="ECO:0000256" key="1">
    <source>
        <dbReference type="SAM" id="MobiDB-lite"/>
    </source>
</evidence>
<proteinExistence type="predicted"/>
<evidence type="ECO:0000313" key="3">
    <source>
        <dbReference type="Proteomes" id="UP000002258"/>
    </source>
</evidence>
<reference evidence="2 3" key="1">
    <citation type="journal article" date="2007" name="Nat. Biotechnol.">
        <title>Genome sequence of the lignocellulose-bioconverting and xylose-fermenting yeast Pichia stipitis.</title>
        <authorList>
            <person name="Jeffries T.W."/>
            <person name="Grigoriev I.V."/>
            <person name="Grimwood J."/>
            <person name="Laplaza J.M."/>
            <person name="Aerts A."/>
            <person name="Salamov A."/>
            <person name="Schmutz J."/>
            <person name="Lindquist E."/>
            <person name="Dehal P."/>
            <person name="Shapiro H."/>
            <person name="Jin Y.S."/>
            <person name="Passoth V."/>
            <person name="Richardson P.M."/>
        </authorList>
    </citation>
    <scope>NUCLEOTIDE SEQUENCE [LARGE SCALE GENOMIC DNA]</scope>
    <source>
        <strain evidence="3">ATCC 58785 / CBS 6054 / NBRC 10063 / NRRL Y-11545</strain>
    </source>
</reference>
<dbReference type="GeneID" id="4839860"/>
<dbReference type="AlphaFoldDB" id="A3LY22"/>
<dbReference type="eggNOG" id="ENOG502RQUH">
    <property type="taxonomic scope" value="Eukaryota"/>
</dbReference>
<keyword evidence="3" id="KW-1185">Reference proteome</keyword>
<protein>
    <submittedName>
        <fullName evidence="2">Uncharacterized protein</fullName>
    </submittedName>
</protein>
<name>A3LY22_PICST</name>
<dbReference type="OrthoDB" id="4025768at2759"/>
<feature type="compositionally biased region" description="Low complexity" evidence="1">
    <location>
        <begin position="357"/>
        <end position="367"/>
    </location>
</feature>
<dbReference type="EMBL" id="CP000500">
    <property type="protein sequence ID" value="ABN67903.2"/>
    <property type="molecule type" value="Genomic_DNA"/>
</dbReference>
<evidence type="ECO:0000313" key="2">
    <source>
        <dbReference type="EMBL" id="ABN67903.2"/>
    </source>
</evidence>
<dbReference type="InParanoid" id="A3LY22"/>
<dbReference type="Proteomes" id="UP000002258">
    <property type="component" value="Chromosome 6"/>
</dbReference>
<dbReference type="OMA" id="FESIMEH"/>